<reference evidence="3 4" key="1">
    <citation type="submission" date="2019-02" db="EMBL/GenBank/DDBJ databases">
        <title>Genomic Encyclopedia of Type Strains, Phase IV (KMG-IV): sequencing the most valuable type-strain genomes for metagenomic binning, comparative biology and taxonomic classification.</title>
        <authorList>
            <person name="Goeker M."/>
        </authorList>
    </citation>
    <scope>NUCLEOTIDE SEQUENCE [LARGE SCALE GENOMIC DNA]</scope>
    <source>
        <strain evidence="3 4">K24</strain>
    </source>
</reference>
<dbReference type="OrthoDB" id="1100567at2"/>
<dbReference type="Proteomes" id="UP000292445">
    <property type="component" value="Unassembled WGS sequence"/>
</dbReference>
<accession>A0A4Q7NN34</accession>
<sequence>MTAVDARILDEAAHWLARRHASDFSESEHAELLRWRGQSSIHEHVWQQAERLKERMNALPAPMGMAVLDRPRRTASRRHFLKTAALAIGAPALGWLAYRRLPWQAWNADFRTATGERRSVTLADGSSILLNTASALSANFDGASRRVRLHAGEILVETAHPARYADQPFIVQTDDGEMQALGTRFLVRTHGQGTTLAVLDGAVRIAPARSTRGTIVQAGERAEFDSQAVRPVAALAPAADAWTQGVLYAQDMRLEDFLAELARYRPGILQCAPDAADLRVSGSFQLNDTSRILDLLTRTLPVRTEERTRYWVRVARR</sequence>
<evidence type="ECO:0000259" key="1">
    <source>
        <dbReference type="Pfam" id="PF04773"/>
    </source>
</evidence>
<dbReference type="PIRSF" id="PIRSF018266">
    <property type="entry name" value="FecR"/>
    <property type="match status" value="1"/>
</dbReference>
<dbReference type="AlphaFoldDB" id="A0A4Q7NN34"/>
<evidence type="ECO:0000259" key="2">
    <source>
        <dbReference type="Pfam" id="PF16220"/>
    </source>
</evidence>
<dbReference type="InterPro" id="IPR006860">
    <property type="entry name" value="FecR"/>
</dbReference>
<dbReference type="RefSeq" id="WP_130357711.1">
    <property type="nucleotide sequence ID" value="NZ_SGXC01000001.1"/>
</dbReference>
<dbReference type="PANTHER" id="PTHR30273:SF2">
    <property type="entry name" value="PROTEIN FECR"/>
    <property type="match status" value="1"/>
</dbReference>
<comment type="caution">
    <text evidence="3">The sequence shown here is derived from an EMBL/GenBank/DDBJ whole genome shotgun (WGS) entry which is preliminary data.</text>
</comment>
<gene>
    <name evidence="3" type="ORF">EV675_2682</name>
</gene>
<dbReference type="Pfam" id="PF16220">
    <property type="entry name" value="DUF4880"/>
    <property type="match status" value="1"/>
</dbReference>
<dbReference type="PANTHER" id="PTHR30273">
    <property type="entry name" value="PERIPLASMIC SIGNAL SENSOR AND SIGMA FACTOR ACTIVATOR FECR-RELATED"/>
    <property type="match status" value="1"/>
</dbReference>
<dbReference type="InterPro" id="IPR032623">
    <property type="entry name" value="FecR_N"/>
</dbReference>
<evidence type="ECO:0000313" key="4">
    <source>
        <dbReference type="Proteomes" id="UP000292445"/>
    </source>
</evidence>
<feature type="domain" description="FecR N-terminal" evidence="2">
    <location>
        <begin position="10"/>
        <end position="52"/>
    </location>
</feature>
<proteinExistence type="predicted"/>
<evidence type="ECO:0000313" key="3">
    <source>
        <dbReference type="EMBL" id="RZS86634.1"/>
    </source>
</evidence>
<dbReference type="Pfam" id="PF04773">
    <property type="entry name" value="FecR"/>
    <property type="match status" value="1"/>
</dbReference>
<feature type="domain" description="FecR protein" evidence="1">
    <location>
        <begin position="109"/>
        <end position="204"/>
    </location>
</feature>
<dbReference type="InterPro" id="IPR012373">
    <property type="entry name" value="Ferrdict_sens_TM"/>
</dbReference>
<organism evidence="3 4">
    <name type="scientific">Pigmentiphaga kullae</name>
    <dbReference type="NCBI Taxonomy" id="151784"/>
    <lineage>
        <taxon>Bacteria</taxon>
        <taxon>Pseudomonadati</taxon>
        <taxon>Pseudomonadota</taxon>
        <taxon>Betaproteobacteria</taxon>
        <taxon>Burkholderiales</taxon>
        <taxon>Alcaligenaceae</taxon>
        <taxon>Pigmentiphaga</taxon>
    </lineage>
</organism>
<dbReference type="EMBL" id="SGXC01000001">
    <property type="protein sequence ID" value="RZS86634.1"/>
    <property type="molecule type" value="Genomic_DNA"/>
</dbReference>
<dbReference type="GO" id="GO:0016989">
    <property type="term" value="F:sigma factor antagonist activity"/>
    <property type="evidence" value="ECO:0007669"/>
    <property type="project" value="TreeGrafter"/>
</dbReference>
<protein>
    <submittedName>
        <fullName evidence="3">FecR family protein</fullName>
    </submittedName>
</protein>
<dbReference type="Gene3D" id="2.60.120.1440">
    <property type="match status" value="1"/>
</dbReference>
<name>A0A4Q7NN34_9BURK</name>
<keyword evidence="4" id="KW-1185">Reference proteome</keyword>